<dbReference type="Proteomes" id="UP000188318">
    <property type="component" value="Unassembled WGS sequence"/>
</dbReference>
<organism evidence="1 2">
    <name type="scientific">Aspergillus carbonarius (strain ITEM 5010)</name>
    <dbReference type="NCBI Taxonomy" id="602072"/>
    <lineage>
        <taxon>Eukaryota</taxon>
        <taxon>Fungi</taxon>
        <taxon>Dikarya</taxon>
        <taxon>Ascomycota</taxon>
        <taxon>Pezizomycotina</taxon>
        <taxon>Eurotiomycetes</taxon>
        <taxon>Eurotiomycetidae</taxon>
        <taxon>Eurotiales</taxon>
        <taxon>Aspergillaceae</taxon>
        <taxon>Aspergillus</taxon>
        <taxon>Aspergillus subgen. Circumdati</taxon>
    </lineage>
</organism>
<dbReference type="STRING" id="602072.A0A1R3RTC3"/>
<protein>
    <submittedName>
        <fullName evidence="1">Uncharacterized protein</fullName>
    </submittedName>
</protein>
<dbReference type="AlphaFoldDB" id="A0A1R3RTC3"/>
<dbReference type="EMBL" id="KV907496">
    <property type="protein sequence ID" value="OOF97724.1"/>
    <property type="molecule type" value="Genomic_DNA"/>
</dbReference>
<proteinExistence type="predicted"/>
<reference evidence="2" key="1">
    <citation type="journal article" date="2017" name="Genome Biol.">
        <title>Comparative genomics reveals high biological diversity and specific adaptations in the industrially and medically important fungal genus Aspergillus.</title>
        <authorList>
            <person name="de Vries R.P."/>
            <person name="Riley R."/>
            <person name="Wiebenga A."/>
            <person name="Aguilar-Osorio G."/>
            <person name="Amillis S."/>
            <person name="Uchima C.A."/>
            <person name="Anderluh G."/>
            <person name="Asadollahi M."/>
            <person name="Askin M."/>
            <person name="Barry K."/>
            <person name="Battaglia E."/>
            <person name="Bayram O."/>
            <person name="Benocci T."/>
            <person name="Braus-Stromeyer S.A."/>
            <person name="Caldana C."/>
            <person name="Canovas D."/>
            <person name="Cerqueira G.C."/>
            <person name="Chen F."/>
            <person name="Chen W."/>
            <person name="Choi C."/>
            <person name="Clum A."/>
            <person name="Dos Santos R.A."/>
            <person name="Damasio A.R."/>
            <person name="Diallinas G."/>
            <person name="Emri T."/>
            <person name="Fekete E."/>
            <person name="Flipphi M."/>
            <person name="Freyberg S."/>
            <person name="Gallo A."/>
            <person name="Gournas C."/>
            <person name="Habgood R."/>
            <person name="Hainaut M."/>
            <person name="Harispe M.L."/>
            <person name="Henrissat B."/>
            <person name="Hilden K.S."/>
            <person name="Hope R."/>
            <person name="Hossain A."/>
            <person name="Karabika E."/>
            <person name="Karaffa L."/>
            <person name="Karanyi Z."/>
            <person name="Krasevec N."/>
            <person name="Kuo A."/>
            <person name="Kusch H."/>
            <person name="LaButti K."/>
            <person name="Lagendijk E.L."/>
            <person name="Lapidus A."/>
            <person name="Levasseur A."/>
            <person name="Lindquist E."/>
            <person name="Lipzen A."/>
            <person name="Logrieco A.F."/>
            <person name="MacCabe A."/>
            <person name="Maekelae M.R."/>
            <person name="Malavazi I."/>
            <person name="Melin P."/>
            <person name="Meyer V."/>
            <person name="Mielnichuk N."/>
            <person name="Miskei M."/>
            <person name="Molnar A.P."/>
            <person name="Mule G."/>
            <person name="Ngan C.Y."/>
            <person name="Orejas M."/>
            <person name="Orosz E."/>
            <person name="Ouedraogo J.P."/>
            <person name="Overkamp K.M."/>
            <person name="Park H.-S."/>
            <person name="Perrone G."/>
            <person name="Piumi F."/>
            <person name="Punt P.J."/>
            <person name="Ram A.F."/>
            <person name="Ramon A."/>
            <person name="Rauscher S."/>
            <person name="Record E."/>
            <person name="Riano-Pachon D.M."/>
            <person name="Robert V."/>
            <person name="Roehrig J."/>
            <person name="Ruller R."/>
            <person name="Salamov A."/>
            <person name="Salih N.S."/>
            <person name="Samson R.A."/>
            <person name="Sandor E."/>
            <person name="Sanguinetti M."/>
            <person name="Schuetze T."/>
            <person name="Sepcic K."/>
            <person name="Shelest E."/>
            <person name="Sherlock G."/>
            <person name="Sophianopoulou V."/>
            <person name="Squina F.M."/>
            <person name="Sun H."/>
            <person name="Susca A."/>
            <person name="Todd R.B."/>
            <person name="Tsang A."/>
            <person name="Unkles S.E."/>
            <person name="van de Wiele N."/>
            <person name="van Rossen-Uffink D."/>
            <person name="Oliveira J.V."/>
            <person name="Vesth T.C."/>
            <person name="Visser J."/>
            <person name="Yu J.-H."/>
            <person name="Zhou M."/>
            <person name="Andersen M.R."/>
            <person name="Archer D.B."/>
            <person name="Baker S.E."/>
            <person name="Benoit I."/>
            <person name="Brakhage A.A."/>
            <person name="Braus G.H."/>
            <person name="Fischer R."/>
            <person name="Frisvad J.C."/>
            <person name="Goldman G.H."/>
            <person name="Houbraken J."/>
            <person name="Oakley B."/>
            <person name="Pocsi I."/>
            <person name="Scazzocchio C."/>
            <person name="Seiboth B."/>
            <person name="vanKuyk P.A."/>
            <person name="Wortman J."/>
            <person name="Dyer P.S."/>
            <person name="Grigoriev I.V."/>
        </authorList>
    </citation>
    <scope>NUCLEOTIDE SEQUENCE [LARGE SCALE GENOMIC DNA]</scope>
    <source>
        <strain evidence="2">ITEM 5010</strain>
    </source>
</reference>
<dbReference type="OrthoDB" id="6339427at2759"/>
<evidence type="ECO:0000313" key="2">
    <source>
        <dbReference type="Proteomes" id="UP000188318"/>
    </source>
</evidence>
<gene>
    <name evidence="1" type="ORF">ASPCADRAFT_43472</name>
</gene>
<dbReference type="VEuPathDB" id="FungiDB:ASPCADRAFT_43472"/>
<dbReference type="OMA" id="GWQRITF"/>
<accession>A0A1R3RTC3</accession>
<name>A0A1R3RTC3_ASPC5</name>
<keyword evidence="2" id="KW-1185">Reference proteome</keyword>
<evidence type="ECO:0000313" key="1">
    <source>
        <dbReference type="EMBL" id="OOF97724.1"/>
    </source>
</evidence>
<sequence>IVNFAQCCSSLAAKTLSTQSPIWRRRFKDLYDVPRHYSSNEIKIKYQIRAIVLSRPINFQYGQKEKQTFWLEVMRDMLLESNEKTISKNLERIRCLLLGSVFLSRPVSGYGQKEADRPSDLFCAIQLCLTDLALDPLMSVRCLRTDYDIGAVYTYGVETRPVVNSNKLDLEKILHIRNFWLRHLLNPGEATFCASYSSLPSSYKPTPWGKVAPVEASAPWLGYDSCIHPYPVSLGKLENRQTCADLDGHWTQVGFMSLQIKPDPNPLNWPPLFETIIPVDYSNSQRSYFRGVRKSSGSIDERLCSVRGFYEPIPIPQGGFPGWCRICFAVYERDPNDLPPAATYDTTEPATDEYAWLFQEGWPPSDLEAEFYWIRGYEGVVLPGGRIMLGSWVDMINTADRGPFIFWKP</sequence>
<feature type="non-terminal residue" evidence="1">
    <location>
        <position position="1"/>
    </location>
</feature>